<proteinExistence type="inferred from homology"/>
<evidence type="ECO:0000256" key="3">
    <source>
        <dbReference type="ARBA" id="ARBA00022475"/>
    </source>
</evidence>
<dbReference type="Gene3D" id="2.40.30.170">
    <property type="match status" value="1"/>
</dbReference>
<dbReference type="Gene3D" id="2.40.420.20">
    <property type="match status" value="1"/>
</dbReference>
<dbReference type="EMBL" id="JACHGR010000004">
    <property type="protein sequence ID" value="MBB6055522.1"/>
    <property type="molecule type" value="Genomic_DNA"/>
</dbReference>
<keyword evidence="4" id="KW-0997">Cell inner membrane</keyword>
<dbReference type="AlphaFoldDB" id="A0A841GM17"/>
<evidence type="ECO:0000256" key="1">
    <source>
        <dbReference type="ARBA" id="ARBA00004236"/>
    </source>
</evidence>
<feature type="domain" description="Multidrug resistance protein MdtA-like beta-barrel" evidence="8">
    <location>
        <begin position="208"/>
        <end position="288"/>
    </location>
</feature>
<keyword evidence="10" id="KW-1185">Reference proteome</keyword>
<comment type="similarity">
    <text evidence="2">Belongs to the membrane fusion protein (MFP) (TC 8.A.1) family.</text>
</comment>
<dbReference type="NCBIfam" id="TIGR01730">
    <property type="entry name" value="RND_mfp"/>
    <property type="match status" value="1"/>
</dbReference>
<evidence type="ECO:0000313" key="9">
    <source>
        <dbReference type="EMBL" id="MBB6055522.1"/>
    </source>
</evidence>
<keyword evidence="5" id="KW-0472">Membrane</keyword>
<dbReference type="GO" id="GO:1990281">
    <property type="term" value="C:efflux pump complex"/>
    <property type="evidence" value="ECO:0007669"/>
    <property type="project" value="TreeGrafter"/>
</dbReference>
<dbReference type="Gene3D" id="2.40.50.100">
    <property type="match status" value="1"/>
</dbReference>
<organism evidence="9 10">
    <name type="scientific">Tolumonas osonensis</name>
    <dbReference type="NCBI Taxonomy" id="675874"/>
    <lineage>
        <taxon>Bacteria</taxon>
        <taxon>Pseudomonadati</taxon>
        <taxon>Pseudomonadota</taxon>
        <taxon>Gammaproteobacteria</taxon>
        <taxon>Aeromonadales</taxon>
        <taxon>Aeromonadaceae</taxon>
        <taxon>Tolumonas</taxon>
    </lineage>
</organism>
<dbReference type="Gene3D" id="1.10.287.470">
    <property type="entry name" value="Helix hairpin bin"/>
    <property type="match status" value="1"/>
</dbReference>
<evidence type="ECO:0000256" key="4">
    <source>
        <dbReference type="ARBA" id="ARBA00022519"/>
    </source>
</evidence>
<dbReference type="InterPro" id="IPR058624">
    <property type="entry name" value="MdtA-like_HH"/>
</dbReference>
<dbReference type="Pfam" id="PF25917">
    <property type="entry name" value="BSH_RND"/>
    <property type="match status" value="1"/>
</dbReference>
<feature type="domain" description="Multidrug resistance protein MdtA-like barrel-sandwich hybrid" evidence="7">
    <location>
        <begin position="63"/>
        <end position="198"/>
    </location>
</feature>
<dbReference type="PANTHER" id="PTHR30469">
    <property type="entry name" value="MULTIDRUG RESISTANCE PROTEIN MDTA"/>
    <property type="match status" value="1"/>
</dbReference>
<protein>
    <submittedName>
        <fullName evidence="9">Multidrug efflux system membrane fusion protein</fullName>
    </submittedName>
</protein>
<dbReference type="PANTHER" id="PTHR30469:SF36">
    <property type="entry name" value="BLL3903 PROTEIN"/>
    <property type="match status" value="1"/>
</dbReference>
<evidence type="ECO:0000256" key="5">
    <source>
        <dbReference type="ARBA" id="ARBA00023136"/>
    </source>
</evidence>
<dbReference type="GO" id="GO:0015562">
    <property type="term" value="F:efflux transmembrane transporter activity"/>
    <property type="evidence" value="ECO:0007669"/>
    <property type="project" value="TreeGrafter"/>
</dbReference>
<dbReference type="SUPFAM" id="SSF111369">
    <property type="entry name" value="HlyD-like secretion proteins"/>
    <property type="match status" value="1"/>
</dbReference>
<sequence>MNIWRWLILTAVIAVVGYRFSLNEQAQQSSPAKKTTQVVVAPVKRETFKAGWQAVGRVVAKSSVELKPRIEGQIARILFEEGAQLNAGQVLFELDDSDYRNKWQQAQAVLQQDQALLKKAQADLARAKVLLQKKFISEADMNGYQATAQSTAAQVKQDQASLDIAARNLEYTKIRAPFNGRAGAHLVSVGATVQAYNTVLTTLNQLDPIAVSFTLPEKYLADLQQSLRSGSLAVTAQVNTGTDVEQRHGSVVFVDNNVDSNSGTIALKADFANSHNEWLPGQYVTVKLAPRTLKQALVVPAQALQQGADGLQLFVVKNDIARKILITELASSDGWSAIAGALEEGDLVVTDGQFRLNDGSSVRIAHQNQESSVDITASGTE</sequence>
<gene>
    <name evidence="9" type="ORF">HNR75_001428</name>
</gene>
<evidence type="ECO:0000259" key="8">
    <source>
        <dbReference type="Pfam" id="PF25944"/>
    </source>
</evidence>
<evidence type="ECO:0000256" key="2">
    <source>
        <dbReference type="ARBA" id="ARBA00009477"/>
    </source>
</evidence>
<accession>A0A841GM17</accession>
<evidence type="ECO:0000313" key="10">
    <source>
        <dbReference type="Proteomes" id="UP000585721"/>
    </source>
</evidence>
<dbReference type="RefSeq" id="WP_188026298.1">
    <property type="nucleotide sequence ID" value="NZ_JACHGR010000004.1"/>
</dbReference>
<dbReference type="InterPro" id="IPR006143">
    <property type="entry name" value="RND_pump_MFP"/>
</dbReference>
<evidence type="ECO:0000259" key="6">
    <source>
        <dbReference type="Pfam" id="PF25876"/>
    </source>
</evidence>
<dbReference type="InterPro" id="IPR058626">
    <property type="entry name" value="MdtA-like_b-barrel"/>
</dbReference>
<comment type="subcellular location">
    <subcellularLocation>
        <location evidence="1">Cell membrane</location>
    </subcellularLocation>
</comment>
<feature type="domain" description="Multidrug resistance protein MdtA-like alpha-helical hairpin" evidence="6">
    <location>
        <begin position="104"/>
        <end position="172"/>
    </location>
</feature>
<reference evidence="9 10" key="1">
    <citation type="submission" date="2020-08" db="EMBL/GenBank/DDBJ databases">
        <title>Genomic Encyclopedia of Type Strains, Phase IV (KMG-IV): sequencing the most valuable type-strain genomes for metagenomic binning, comparative biology and taxonomic classification.</title>
        <authorList>
            <person name="Goeker M."/>
        </authorList>
    </citation>
    <scope>NUCLEOTIDE SEQUENCE [LARGE SCALE GENOMIC DNA]</scope>
    <source>
        <strain evidence="9 10">DSM 22975</strain>
    </source>
</reference>
<name>A0A841GM17_9GAMM</name>
<dbReference type="Pfam" id="PF25876">
    <property type="entry name" value="HH_MFP_RND"/>
    <property type="match status" value="1"/>
</dbReference>
<dbReference type="Proteomes" id="UP000585721">
    <property type="component" value="Unassembled WGS sequence"/>
</dbReference>
<keyword evidence="3" id="KW-1003">Cell membrane</keyword>
<evidence type="ECO:0000259" key="7">
    <source>
        <dbReference type="Pfam" id="PF25917"/>
    </source>
</evidence>
<comment type="caution">
    <text evidence="9">The sequence shown here is derived from an EMBL/GenBank/DDBJ whole genome shotgun (WGS) entry which is preliminary data.</text>
</comment>
<dbReference type="InterPro" id="IPR058625">
    <property type="entry name" value="MdtA-like_BSH"/>
</dbReference>
<dbReference type="Pfam" id="PF25944">
    <property type="entry name" value="Beta-barrel_RND"/>
    <property type="match status" value="1"/>
</dbReference>